<evidence type="ECO:0000313" key="2">
    <source>
        <dbReference type="Proteomes" id="UP001596220"/>
    </source>
</evidence>
<proteinExistence type="predicted"/>
<dbReference type="Proteomes" id="UP001596220">
    <property type="component" value="Unassembled WGS sequence"/>
</dbReference>
<protein>
    <submittedName>
        <fullName evidence="1">YbaB/EbfC family DNA-binding protein</fullName>
    </submittedName>
</protein>
<reference evidence="2" key="1">
    <citation type="journal article" date="2019" name="Int. J. Syst. Evol. Microbiol.">
        <title>The Global Catalogue of Microorganisms (GCM) 10K type strain sequencing project: providing services to taxonomists for standard genome sequencing and annotation.</title>
        <authorList>
            <consortium name="The Broad Institute Genomics Platform"/>
            <consortium name="The Broad Institute Genome Sequencing Center for Infectious Disease"/>
            <person name="Wu L."/>
            <person name="Ma J."/>
        </authorList>
    </citation>
    <scope>NUCLEOTIDE SEQUENCE [LARGE SCALE GENOMIC DNA]</scope>
    <source>
        <strain evidence="2">CGMCC 4.7246</strain>
    </source>
</reference>
<comment type="caution">
    <text evidence="1">The sequence shown here is derived from an EMBL/GenBank/DDBJ whole genome shotgun (WGS) entry which is preliminary data.</text>
</comment>
<evidence type="ECO:0000313" key="1">
    <source>
        <dbReference type="EMBL" id="MFC6088526.1"/>
    </source>
</evidence>
<dbReference type="EMBL" id="JBHSQO010000003">
    <property type="protein sequence ID" value="MFC6088526.1"/>
    <property type="molecule type" value="Genomic_DNA"/>
</dbReference>
<accession>A0ABW1NZW5</accession>
<dbReference type="RefSeq" id="WP_380633119.1">
    <property type="nucleotide sequence ID" value="NZ_JBHSQO010000003.1"/>
</dbReference>
<sequence length="96" mass="10000">MTGDAPITARAHDPDTGISVEVGPGGGLRDLVLDQRSLRLGQAGLARAVLALVDTATARANARVRRAVGEVDALGLGVEARMAESVEDTIPETWRV</sequence>
<gene>
    <name evidence="1" type="ORF">ACFP3R_04525</name>
</gene>
<keyword evidence="2" id="KW-1185">Reference proteome</keyword>
<name>A0ABW1NZW5_9PSEU</name>
<dbReference type="GO" id="GO:0003677">
    <property type="term" value="F:DNA binding"/>
    <property type="evidence" value="ECO:0007669"/>
    <property type="project" value="UniProtKB-KW"/>
</dbReference>
<organism evidence="1 2">
    <name type="scientific">Saccharothrix lopnurensis</name>
    <dbReference type="NCBI Taxonomy" id="1670621"/>
    <lineage>
        <taxon>Bacteria</taxon>
        <taxon>Bacillati</taxon>
        <taxon>Actinomycetota</taxon>
        <taxon>Actinomycetes</taxon>
        <taxon>Pseudonocardiales</taxon>
        <taxon>Pseudonocardiaceae</taxon>
        <taxon>Saccharothrix</taxon>
    </lineage>
</organism>
<keyword evidence="1" id="KW-0238">DNA-binding</keyword>